<organism evidence="1">
    <name type="scientific">Rhizophora mucronata</name>
    <name type="common">Asiatic mangrove</name>
    <dbReference type="NCBI Taxonomy" id="61149"/>
    <lineage>
        <taxon>Eukaryota</taxon>
        <taxon>Viridiplantae</taxon>
        <taxon>Streptophyta</taxon>
        <taxon>Embryophyta</taxon>
        <taxon>Tracheophyta</taxon>
        <taxon>Spermatophyta</taxon>
        <taxon>Magnoliopsida</taxon>
        <taxon>eudicotyledons</taxon>
        <taxon>Gunneridae</taxon>
        <taxon>Pentapetalae</taxon>
        <taxon>rosids</taxon>
        <taxon>fabids</taxon>
        <taxon>Malpighiales</taxon>
        <taxon>Rhizophoraceae</taxon>
        <taxon>Rhizophora</taxon>
    </lineage>
</organism>
<proteinExistence type="predicted"/>
<evidence type="ECO:0000313" key="1">
    <source>
        <dbReference type="EMBL" id="MBW85833.1"/>
    </source>
</evidence>
<dbReference type="EMBL" id="GGEC01005350">
    <property type="protein sequence ID" value="MBW85833.1"/>
    <property type="molecule type" value="Transcribed_RNA"/>
</dbReference>
<reference evidence="1" key="1">
    <citation type="submission" date="2018-02" db="EMBL/GenBank/DDBJ databases">
        <title>Rhizophora mucronata_Transcriptome.</title>
        <authorList>
            <person name="Meera S.P."/>
            <person name="Sreeshan A."/>
            <person name="Augustine A."/>
        </authorList>
    </citation>
    <scope>NUCLEOTIDE SEQUENCE</scope>
    <source>
        <tissue evidence="1">Leaf</tissue>
    </source>
</reference>
<protein>
    <submittedName>
        <fullName evidence="1">Uncharacterized protein</fullName>
    </submittedName>
</protein>
<accession>A0A2P2IX92</accession>
<dbReference type="AlphaFoldDB" id="A0A2P2IX92"/>
<name>A0A2P2IX92_RHIMU</name>
<sequence>MGNEDKHKKEVRPSTVFCKNVVAAEASSVAVNLASQTRHGVTPRSNEVHKDTEKIIICYHEPVGEGTKKKMSSIKTDA</sequence>